<dbReference type="InterPro" id="IPR025724">
    <property type="entry name" value="GAG-pre-integrase_dom"/>
</dbReference>
<proteinExistence type="predicted"/>
<dbReference type="InterPro" id="IPR057670">
    <property type="entry name" value="SH3_retrovirus"/>
</dbReference>
<dbReference type="Pfam" id="PF03140">
    <property type="entry name" value="DUF247"/>
    <property type="match status" value="2"/>
</dbReference>
<keyword evidence="4" id="KW-1185">Reference proteome</keyword>
<evidence type="ECO:0000259" key="2">
    <source>
        <dbReference type="PROSITE" id="PS50994"/>
    </source>
</evidence>
<dbReference type="CDD" id="cd09272">
    <property type="entry name" value="RNase_HI_RT_Ty1"/>
    <property type="match status" value="1"/>
</dbReference>
<dbReference type="PANTHER" id="PTHR31170">
    <property type="entry name" value="BNAC04G53230D PROTEIN"/>
    <property type="match status" value="1"/>
</dbReference>
<feature type="region of interest" description="Disordered" evidence="1">
    <location>
        <begin position="1549"/>
        <end position="1578"/>
    </location>
</feature>
<name>A0A8T2BQ94_ARASU</name>
<reference evidence="3 4" key="1">
    <citation type="submission" date="2020-12" db="EMBL/GenBank/DDBJ databases">
        <title>Concerted genomic and epigenomic changes stabilize Arabidopsis allopolyploids.</title>
        <authorList>
            <person name="Chen Z."/>
        </authorList>
    </citation>
    <scope>NUCLEOTIDE SEQUENCE [LARGE SCALE GENOMIC DNA]</scope>
    <source>
        <strain evidence="3">As9502</strain>
        <tissue evidence="3">Leaf</tissue>
    </source>
</reference>
<feature type="compositionally biased region" description="Polar residues" evidence="1">
    <location>
        <begin position="982"/>
        <end position="996"/>
    </location>
</feature>
<dbReference type="EMBL" id="JAEFBJ010000007">
    <property type="protein sequence ID" value="KAG7589577.1"/>
    <property type="molecule type" value="Genomic_DNA"/>
</dbReference>
<dbReference type="Pfam" id="PF13976">
    <property type="entry name" value="gag_pre-integrs"/>
    <property type="match status" value="1"/>
</dbReference>
<protein>
    <submittedName>
        <fullName evidence="3">GAG-pre-integrase domain</fullName>
    </submittedName>
</protein>
<evidence type="ECO:0000256" key="1">
    <source>
        <dbReference type="SAM" id="MobiDB-lite"/>
    </source>
</evidence>
<dbReference type="Pfam" id="PF22936">
    <property type="entry name" value="Pol_BBD"/>
    <property type="match status" value="1"/>
</dbReference>
<dbReference type="Pfam" id="PF07727">
    <property type="entry name" value="RVT_2"/>
    <property type="match status" value="1"/>
</dbReference>
<dbReference type="Proteomes" id="UP000694251">
    <property type="component" value="Chromosome 7"/>
</dbReference>
<sequence>MERILDLQAGSSRELNKPAPGMWRFPRNPDLCCIYRVPNCLRQVNPEAYTPQLVLIGPLHHSLKSQALMSRGDITNTKSMGYLNMEELKKVYLVEFARRVEGKKTIDGFRTIIEEDEDIIRASYSESTAWISSPEFVDMILHDSVFLLEFFLRYTLWFESFLSGQDLLGFVNGSSPAPAAMLQAPQVGGMALTVPNPDYSEWFRADQIVRAWLLGSLSEEILAEVTGTTTAKELWLALAKHFNKVSSSRLFELQSKLQTSEKLDRSMSEYLRDIKNVCDQLASIGNPVSEKMKIFAALKGLGREYEPIKVSIEGMIDLSPGPTFDDVASRLKTFADRLTSYNVSTEASPHLAFYTNYSGRGKGNSYGRSGNTQGRGGYYSTKGRGFPQQITSGSSSSGTYNTENKVVCQICGKPGHPALKCWHRFNNSYQYEELPAALTAMRITDVTDHNGSEWVGDSGATAHITNSHHNLQQSQPYGGSDTVMVGNGDFLPITHTGSATLPASSGILPLNDVLVCPNIGKSLLSISKLTMDYPCSVNFDCDYIRVTDKATKQLLAQGNNHNGLYILGDSPVHAFYSSRQQSASEDVWHMRLGHPNHQVLQCLQKNKDVIINKSSKGICEACQFGKSSRLPFSSSCSTTSRPLEKIHCDLWGPAPLKSVQGFCYYVIFVDNYSLFCWFYPLKFKSDFLSIFTTFQALVENQFQTKIGTFQCDGGGEFTSAKFLNHLQQHGIQQYMSCPYTPQQNGLAERKHRHLIELGLSMMCHSRMPMKYWVEGFYTANFLINLLPSSVLQDNKSPYEVLIGHKPDYTSLRVFGCSCYPTLRDYARNKFDPRSLKCVFLGYNEKYKGYRCLLLSTGRVYISRHVVFDEQDFPFHRLSPSPQSLSTPLLSAWQKGFHEMSTNNTEQQAQEQETLPERQSTIISEDIIAPISLPTTITTLPTVSNAESSGCTAGIDPDPIGNSSQSSLHGMDSVVSPTSSSSQFLSNMDSDQSTAVLESTELPPSPVRQSQGHHMVTRSQVGIRKPNPRYALLTSRVSYPEPKTVTTALKDAGWNKAMHEEYENCQEAETWSLIPYTPDMHVLGCKWVFRTKLNADGSLDKLKARIVAKGFDQEEGIDYLETYSPVVRTATVRSILHVATIMGWEIKQMDVKNAFLHGDLTETVYMTQPAGFVDPAKPDHVCHLHKSLYGLKQAPRAWFDKFSTYLLEFGFTCSMSDPSLFVYTKGKDIIMLLLYVDDMAITGNNSDTLATLLLELNKRFRMKDMGKLNYFLGIQAQFHSGGLFLSQQKYAEDLLAVAGMLDCAPMPTPLPLQLNKVPNQEDKFENPTYFRSLAGKLQYLTLTRPDIQYAVNFVCQKMHMPTVSDFHLLKRIIRYIKGTITMGISFNKDTDCTLRAYSDSDYAGCQTTSRSTGGFCTFLGNNIISWQSQKQPTVAKSSTEAEYRALSEAASEITWLCKILKELGIPLHQPPELYCDNLSSVYLTANPAFHKRSKHFANHYHYVREQVALGTLRVSHIPSHLQLADIFTKSLPLAAFTSLRFKLGVDVPPTPSLRGTIKGENQDLKNSTEKDEVQLPKGKVNLIELSDKRDCSASDITPNGVVKPNEPKQKPKPNNMIWRPKTKCEPIQDQRLSAKQQDKDGELVTKEASRKLPKSKSNTSCPSQDLILTNRFKCLEDEDQILEYTVDGDLILLENQLPYFILEKLFDQLIPTLIPMQTFSELTITHFGLRNGFGNNSKFRHFTDLLRCVRVKKVPDHDLGKYEPMYEMYSADKLHTGGVKFKAIDDLLSVEVKFKNGVLYIPCFVAEDQTEMKIRNIMALEQCHYLLNAHVCNYIMFLDFLIDTEKDVDLLVEKGIITNWLGHHRAVEKMVNKLSVGVILCDSSYSDIARQVRKQYNNKWNKSYAVLRRVYCSDLWTGTATVAATCLLLMTLIQTVSSVIQITKK</sequence>
<dbReference type="Pfam" id="PF14223">
    <property type="entry name" value="Retrotran_gag_2"/>
    <property type="match status" value="1"/>
</dbReference>
<dbReference type="InterPro" id="IPR001584">
    <property type="entry name" value="Integrase_cat-core"/>
</dbReference>
<accession>A0A8T2BQ94</accession>
<dbReference type="InterPro" id="IPR054722">
    <property type="entry name" value="PolX-like_BBD"/>
</dbReference>
<evidence type="ECO:0000313" key="3">
    <source>
        <dbReference type="EMBL" id="KAG7589577.1"/>
    </source>
</evidence>
<dbReference type="InterPro" id="IPR004158">
    <property type="entry name" value="DUF247_pln"/>
</dbReference>
<dbReference type="GO" id="GO:0015074">
    <property type="term" value="P:DNA integration"/>
    <property type="evidence" value="ECO:0007669"/>
    <property type="project" value="InterPro"/>
</dbReference>
<feature type="region of interest" description="Disordered" evidence="1">
    <location>
        <begin position="1593"/>
        <end position="1659"/>
    </location>
</feature>
<gene>
    <name evidence="3" type="ORF">ISN44_As07g018380</name>
</gene>
<dbReference type="OrthoDB" id="414945at2759"/>
<feature type="compositionally biased region" description="Low complexity" evidence="1">
    <location>
        <begin position="972"/>
        <end position="981"/>
    </location>
</feature>
<feature type="compositionally biased region" description="Polar residues" evidence="1">
    <location>
        <begin position="1006"/>
        <end position="1018"/>
    </location>
</feature>
<dbReference type="Pfam" id="PF00665">
    <property type="entry name" value="rve"/>
    <property type="match status" value="1"/>
</dbReference>
<organism evidence="3 4">
    <name type="scientific">Arabidopsis suecica</name>
    <name type="common">Swedish thale-cress</name>
    <name type="synonym">Cardaminopsis suecica</name>
    <dbReference type="NCBI Taxonomy" id="45249"/>
    <lineage>
        <taxon>Eukaryota</taxon>
        <taxon>Viridiplantae</taxon>
        <taxon>Streptophyta</taxon>
        <taxon>Embryophyta</taxon>
        <taxon>Tracheophyta</taxon>
        <taxon>Spermatophyta</taxon>
        <taxon>Magnoliopsida</taxon>
        <taxon>eudicotyledons</taxon>
        <taxon>Gunneridae</taxon>
        <taxon>Pentapetalae</taxon>
        <taxon>rosids</taxon>
        <taxon>malvids</taxon>
        <taxon>Brassicales</taxon>
        <taxon>Brassicaceae</taxon>
        <taxon>Camelineae</taxon>
        <taxon>Arabidopsis</taxon>
    </lineage>
</organism>
<dbReference type="InterPro" id="IPR013103">
    <property type="entry name" value="RVT_2"/>
</dbReference>
<evidence type="ECO:0000313" key="4">
    <source>
        <dbReference type="Proteomes" id="UP000694251"/>
    </source>
</evidence>
<feature type="compositionally biased region" description="Basic and acidic residues" evidence="1">
    <location>
        <begin position="1635"/>
        <end position="1649"/>
    </location>
</feature>
<comment type="caution">
    <text evidence="3">The sequence shown here is derived from an EMBL/GenBank/DDBJ whole genome shotgun (WGS) entry which is preliminary data.</text>
</comment>
<dbReference type="PANTHER" id="PTHR31170:SF9">
    <property type="entry name" value="PROTEIN, PUTATIVE (DUF247)-RELATED"/>
    <property type="match status" value="1"/>
</dbReference>
<feature type="compositionally biased region" description="Basic and acidic residues" evidence="1">
    <location>
        <begin position="1559"/>
        <end position="1573"/>
    </location>
</feature>
<feature type="domain" description="Integrase catalytic" evidence="2">
    <location>
        <begin position="638"/>
        <end position="805"/>
    </location>
</feature>
<dbReference type="Pfam" id="PF25597">
    <property type="entry name" value="SH3_retrovirus"/>
    <property type="match status" value="1"/>
</dbReference>
<dbReference type="PROSITE" id="PS50994">
    <property type="entry name" value="INTEGRASE"/>
    <property type="match status" value="1"/>
</dbReference>
<feature type="region of interest" description="Disordered" evidence="1">
    <location>
        <begin position="943"/>
        <end position="1018"/>
    </location>
</feature>